<protein>
    <submittedName>
        <fullName evidence="1">Uncharacterized protein</fullName>
    </submittedName>
</protein>
<dbReference type="EMBL" id="KQ086327">
    <property type="protein sequence ID" value="KLO05314.1"/>
    <property type="molecule type" value="Genomic_DNA"/>
</dbReference>
<keyword evidence="2" id="KW-1185">Reference proteome</keyword>
<accession>A0A0H2R0T3</accession>
<dbReference type="InParanoid" id="A0A0H2R0T3"/>
<organism evidence="1 2">
    <name type="scientific">Schizopora paradoxa</name>
    <dbReference type="NCBI Taxonomy" id="27342"/>
    <lineage>
        <taxon>Eukaryota</taxon>
        <taxon>Fungi</taxon>
        <taxon>Dikarya</taxon>
        <taxon>Basidiomycota</taxon>
        <taxon>Agaricomycotina</taxon>
        <taxon>Agaricomycetes</taxon>
        <taxon>Hymenochaetales</taxon>
        <taxon>Schizoporaceae</taxon>
        <taxon>Schizopora</taxon>
    </lineage>
</organism>
<dbReference type="OrthoDB" id="2423954at2759"/>
<evidence type="ECO:0000313" key="1">
    <source>
        <dbReference type="EMBL" id="KLO05314.1"/>
    </source>
</evidence>
<name>A0A0H2R0T3_9AGAM</name>
<evidence type="ECO:0000313" key="2">
    <source>
        <dbReference type="Proteomes" id="UP000053477"/>
    </source>
</evidence>
<sequence>MNSAFDSFVTHFSKLHPFSESPSPKDSALSIRLAMTQGERGRGRAHFHDHPGVKTRNPDAYLGVSSGKAKSWCMLCYDSCMQEEMLLGPEGIASQMWARPDNESGNANAWITERPSAQLPNDERSLAKADKQAEKEQQTQCMCDLSVRRSRRLQTPCMLA</sequence>
<gene>
    <name evidence="1" type="ORF">SCHPADRAFT_896359</name>
</gene>
<reference evidence="1 2" key="1">
    <citation type="submission" date="2015-04" db="EMBL/GenBank/DDBJ databases">
        <title>Complete genome sequence of Schizopora paradoxa KUC8140, a cosmopolitan wood degrader in East Asia.</title>
        <authorList>
            <consortium name="DOE Joint Genome Institute"/>
            <person name="Min B."/>
            <person name="Park H."/>
            <person name="Jang Y."/>
            <person name="Kim J.-J."/>
            <person name="Kim K.H."/>
            <person name="Pangilinan J."/>
            <person name="Lipzen A."/>
            <person name="Riley R."/>
            <person name="Grigoriev I.V."/>
            <person name="Spatafora J.W."/>
            <person name="Choi I.-G."/>
        </authorList>
    </citation>
    <scope>NUCLEOTIDE SEQUENCE [LARGE SCALE GENOMIC DNA]</scope>
    <source>
        <strain evidence="1 2">KUC8140</strain>
    </source>
</reference>
<dbReference type="Proteomes" id="UP000053477">
    <property type="component" value="Unassembled WGS sequence"/>
</dbReference>
<dbReference type="AlphaFoldDB" id="A0A0H2R0T3"/>
<proteinExistence type="predicted"/>